<evidence type="ECO:0000313" key="11">
    <source>
        <dbReference type="Proteomes" id="UP001209229"/>
    </source>
</evidence>
<proteinExistence type="predicted"/>
<keyword evidence="2" id="KW-0479">Metal-binding</keyword>
<dbReference type="Pfam" id="PF04060">
    <property type="entry name" value="FeS"/>
    <property type="match status" value="1"/>
</dbReference>
<keyword evidence="3" id="KW-0408">Iron</keyword>
<dbReference type="PANTHER" id="PTHR32089">
    <property type="entry name" value="METHYL-ACCEPTING CHEMOTAXIS PROTEIN MCPB"/>
    <property type="match status" value="1"/>
</dbReference>
<evidence type="ECO:0000259" key="8">
    <source>
        <dbReference type="PROSITE" id="PS51379"/>
    </source>
</evidence>
<keyword evidence="4" id="KW-0411">Iron-sulfur</keyword>
<feature type="domain" description="Methyl-accepting transducer" evidence="7">
    <location>
        <begin position="486"/>
        <end position="601"/>
    </location>
</feature>
<evidence type="ECO:0000259" key="9">
    <source>
        <dbReference type="PROSITE" id="PS51656"/>
    </source>
</evidence>
<dbReference type="InterPro" id="IPR017896">
    <property type="entry name" value="4Fe4S_Fe-S-bd"/>
</dbReference>
<dbReference type="InterPro" id="IPR004089">
    <property type="entry name" value="MCPsignal_dom"/>
</dbReference>
<feature type="domain" description="4Fe-4S" evidence="9">
    <location>
        <begin position="380"/>
        <end position="445"/>
    </location>
</feature>
<dbReference type="SUPFAM" id="SSF58104">
    <property type="entry name" value="Methyl-accepting chemotaxis protein (MCP) signaling domain"/>
    <property type="match status" value="1"/>
</dbReference>
<dbReference type="GO" id="GO:0046872">
    <property type="term" value="F:metal ion binding"/>
    <property type="evidence" value="ECO:0007669"/>
    <property type="project" value="UniProtKB-KW"/>
</dbReference>
<feature type="domain" description="4Fe-4S ferredoxin-type" evidence="8">
    <location>
        <begin position="5"/>
        <end position="34"/>
    </location>
</feature>
<organism evidence="10 11">
    <name type="scientific">Plebeiibacterium sediminum</name>
    <dbReference type="NCBI Taxonomy" id="2992112"/>
    <lineage>
        <taxon>Bacteria</taxon>
        <taxon>Pseudomonadati</taxon>
        <taxon>Bacteroidota</taxon>
        <taxon>Bacteroidia</taxon>
        <taxon>Marinilabiliales</taxon>
        <taxon>Marinilabiliaceae</taxon>
        <taxon>Plebeiibacterium</taxon>
    </lineage>
</organism>
<comment type="caution">
    <text evidence="10">The sequence shown here is derived from an EMBL/GenBank/DDBJ whole genome shotgun (WGS) entry which is preliminary data.</text>
</comment>
<dbReference type="InterPro" id="IPR007202">
    <property type="entry name" value="4Fe-4S_dom"/>
</dbReference>
<dbReference type="PROSITE" id="PS50111">
    <property type="entry name" value="CHEMOTAXIS_TRANSDUC_2"/>
    <property type="match status" value="1"/>
</dbReference>
<evidence type="ECO:0000256" key="6">
    <source>
        <dbReference type="PROSITE-ProRule" id="PRU00284"/>
    </source>
</evidence>
<evidence type="ECO:0000256" key="1">
    <source>
        <dbReference type="ARBA" id="ARBA00022485"/>
    </source>
</evidence>
<dbReference type="RefSeq" id="WP_301189286.1">
    <property type="nucleotide sequence ID" value="NZ_JAPDPJ010000005.1"/>
</dbReference>
<evidence type="ECO:0000256" key="2">
    <source>
        <dbReference type="ARBA" id="ARBA00022723"/>
    </source>
</evidence>
<dbReference type="Pfam" id="PF12837">
    <property type="entry name" value="Fer4_6"/>
    <property type="match status" value="1"/>
</dbReference>
<keyword evidence="11" id="KW-1185">Reference proteome</keyword>
<accession>A0AAE3SE21</accession>
<keyword evidence="5 6" id="KW-0807">Transducer</keyword>
<dbReference type="PANTHER" id="PTHR32089:SF112">
    <property type="entry name" value="LYSOZYME-LIKE PROTEIN-RELATED"/>
    <property type="match status" value="1"/>
</dbReference>
<evidence type="ECO:0000256" key="5">
    <source>
        <dbReference type="ARBA" id="ARBA00023224"/>
    </source>
</evidence>
<evidence type="ECO:0000256" key="4">
    <source>
        <dbReference type="ARBA" id="ARBA00023014"/>
    </source>
</evidence>
<dbReference type="GO" id="GO:0051539">
    <property type="term" value="F:4 iron, 4 sulfur cluster binding"/>
    <property type="evidence" value="ECO:0007669"/>
    <property type="project" value="UniProtKB-KW"/>
</dbReference>
<dbReference type="SUPFAM" id="SSF54862">
    <property type="entry name" value="4Fe-4S ferredoxins"/>
    <property type="match status" value="1"/>
</dbReference>
<dbReference type="Gene3D" id="3.40.950.10">
    <property type="entry name" value="Fe-only Hydrogenase (Larger Subunit), Chain L, domain 3"/>
    <property type="match status" value="1"/>
</dbReference>
<dbReference type="SUPFAM" id="SSF53920">
    <property type="entry name" value="Fe-only hydrogenase"/>
    <property type="match status" value="1"/>
</dbReference>
<dbReference type="GO" id="GO:0016020">
    <property type="term" value="C:membrane"/>
    <property type="evidence" value="ECO:0007669"/>
    <property type="project" value="InterPro"/>
</dbReference>
<dbReference type="SMART" id="SM00283">
    <property type="entry name" value="MA"/>
    <property type="match status" value="1"/>
</dbReference>
<dbReference type="EMBL" id="JAPDPJ010000005">
    <property type="protein sequence ID" value="MCW3785716.1"/>
    <property type="molecule type" value="Genomic_DNA"/>
</dbReference>
<evidence type="ECO:0000313" key="10">
    <source>
        <dbReference type="EMBL" id="MCW3785716.1"/>
    </source>
</evidence>
<dbReference type="Gene3D" id="3.30.70.20">
    <property type="match status" value="1"/>
</dbReference>
<dbReference type="GO" id="GO:0007165">
    <property type="term" value="P:signal transduction"/>
    <property type="evidence" value="ECO:0007669"/>
    <property type="project" value="UniProtKB-KW"/>
</dbReference>
<dbReference type="Pfam" id="PF00015">
    <property type="entry name" value="MCPsignal"/>
    <property type="match status" value="1"/>
</dbReference>
<evidence type="ECO:0000259" key="7">
    <source>
        <dbReference type="PROSITE" id="PS50111"/>
    </source>
</evidence>
<dbReference type="AlphaFoldDB" id="A0AAE3SE21"/>
<dbReference type="InterPro" id="IPR009016">
    <property type="entry name" value="Fe_hydrogenase"/>
</dbReference>
<dbReference type="Proteomes" id="UP001209229">
    <property type="component" value="Unassembled WGS sequence"/>
</dbReference>
<protein>
    <submittedName>
        <fullName evidence="10">Methyl-accepting chemotaxis protein</fullName>
    </submittedName>
</protein>
<gene>
    <name evidence="10" type="ORF">OM075_04520</name>
</gene>
<dbReference type="InterPro" id="IPR017900">
    <property type="entry name" value="4Fe4S_Fe_S_CS"/>
</dbReference>
<reference evidence="10" key="1">
    <citation type="submission" date="2022-10" db="EMBL/GenBank/DDBJ databases">
        <authorList>
            <person name="Yu W.X."/>
        </authorList>
    </citation>
    <scope>NUCLEOTIDE SEQUENCE</scope>
    <source>
        <strain evidence="10">AAT</strain>
    </source>
</reference>
<dbReference type="Gene3D" id="1.10.287.950">
    <property type="entry name" value="Methyl-accepting chemotaxis protein"/>
    <property type="match status" value="1"/>
</dbReference>
<dbReference type="Pfam" id="PF02906">
    <property type="entry name" value="Fe_hyd_lg_C"/>
    <property type="match status" value="1"/>
</dbReference>
<evidence type="ECO:0000256" key="3">
    <source>
        <dbReference type="ARBA" id="ARBA00023004"/>
    </source>
</evidence>
<sequence>MKENLIFSFNADNCVECHRCISVCPVKFCNDASNEYVTVNPDLCIGCGNCIKACMHDARVYKDDYELFISDVKRGEPIIAIVAPAIAANYPNQYLQFNGFLKSLGVEAIFDVSFGAELTAKSYINHIKENNPKCVIAQPCPVIVDYIQIYRPELITYLAPADSPMLHIAKMIRNFYPQYRNHKILAVSPCLAKKREFEETGIGDYNVTLASFEKYLKSKKIDLDRYKKRDYDNPPAERAVSFSTPGGLLQTVQREIPDIGSVTRKIEGSEVVYEYLDKLNTQIEAGRAPLLVDCLNCEKGCNAGPGSNNHGKSRDEIEYYVSERNKEMKQQYSSEKRFGRTIGHKKLKNNIAKYWSRDLYQRGYKDLSGYNDLKIPNDQQFQELYRSMSKFKEKDLYDCSSCGYNTCERMAIAIFNGLNKPDSCHHHTLYMMREMKNKIVGAIETIESQIILLNNVIKENARMVNAVNSDFEKITHTIVNDFNLIQEFTKIVDTIKSVSKQTNIVALNAAVEAARVGAYGKGFSVVAGAVRKLAEHSGLEAQKILPHLEALRVSIDNINKGMNHISNEIEKTNHLSNEAAEAIEKVTHATTQLSKDAKIEI</sequence>
<dbReference type="PROSITE" id="PS51656">
    <property type="entry name" value="4FE4S"/>
    <property type="match status" value="1"/>
</dbReference>
<feature type="domain" description="4Fe-4S ferredoxin-type" evidence="8">
    <location>
        <begin position="35"/>
        <end position="64"/>
    </location>
</feature>
<name>A0AAE3SE21_9BACT</name>
<dbReference type="PROSITE" id="PS00198">
    <property type="entry name" value="4FE4S_FER_1"/>
    <property type="match status" value="1"/>
</dbReference>
<dbReference type="InterPro" id="IPR004108">
    <property type="entry name" value="Fe_hydrogenase_lsu_C"/>
</dbReference>
<dbReference type="PROSITE" id="PS51379">
    <property type="entry name" value="4FE4S_FER_2"/>
    <property type="match status" value="2"/>
</dbReference>
<keyword evidence="1" id="KW-0004">4Fe-4S</keyword>